<protein>
    <submittedName>
        <fullName evidence="2">Uncharacterized protein</fullName>
    </submittedName>
</protein>
<dbReference type="PANTHER" id="PTHR33240">
    <property type="entry name" value="OS08G0508500 PROTEIN"/>
    <property type="match status" value="1"/>
</dbReference>
<dbReference type="OrthoDB" id="2919534at2759"/>
<dbReference type="InterPro" id="IPR021109">
    <property type="entry name" value="Peptidase_aspartic_dom_sf"/>
</dbReference>
<dbReference type="Gene3D" id="2.40.70.10">
    <property type="entry name" value="Acid Proteases"/>
    <property type="match status" value="1"/>
</dbReference>
<dbReference type="CDD" id="cd00303">
    <property type="entry name" value="retropepsin_like"/>
    <property type="match status" value="1"/>
</dbReference>
<evidence type="ECO:0000313" key="2">
    <source>
        <dbReference type="EMBL" id="KAF5194600.1"/>
    </source>
</evidence>
<organism evidence="2 3">
    <name type="scientific">Thalictrum thalictroides</name>
    <name type="common">Rue-anemone</name>
    <name type="synonym">Anemone thalictroides</name>
    <dbReference type="NCBI Taxonomy" id="46969"/>
    <lineage>
        <taxon>Eukaryota</taxon>
        <taxon>Viridiplantae</taxon>
        <taxon>Streptophyta</taxon>
        <taxon>Embryophyta</taxon>
        <taxon>Tracheophyta</taxon>
        <taxon>Spermatophyta</taxon>
        <taxon>Magnoliopsida</taxon>
        <taxon>Ranunculales</taxon>
        <taxon>Ranunculaceae</taxon>
        <taxon>Thalictroideae</taxon>
        <taxon>Thalictrum</taxon>
    </lineage>
</organism>
<gene>
    <name evidence="2" type="ORF">FRX31_015814</name>
</gene>
<accession>A0A7J6WDC7</accession>
<dbReference type="Proteomes" id="UP000554482">
    <property type="component" value="Unassembled WGS sequence"/>
</dbReference>
<reference evidence="2 3" key="1">
    <citation type="submission" date="2020-06" db="EMBL/GenBank/DDBJ databases">
        <title>Transcriptomic and genomic resources for Thalictrum thalictroides and T. hernandezii: Facilitating candidate gene discovery in an emerging model plant lineage.</title>
        <authorList>
            <person name="Arias T."/>
            <person name="Riano-Pachon D.M."/>
            <person name="Di Stilio V.S."/>
        </authorList>
    </citation>
    <scope>NUCLEOTIDE SEQUENCE [LARGE SCALE GENOMIC DNA]</scope>
    <source>
        <strain evidence="3">cv. WT478/WT964</strain>
        <tissue evidence="2">Leaves</tissue>
    </source>
</reference>
<sequence>MAKDSPGTRYKHPDNNKSSNGGGKTHYLREYYHANQLNFLEGLKVVSYEDEILSFTEKDLIGVFWPHNDALVITVWVAMWRVQRIMVDVGSSASVLFFTCYSQMKLAGDLIIPEDNLVVGFDGTAAKAVGRISLTINVGHEVVDVYFFLMDCKSSNNAIFGRDWIHSMEDVPSSLH</sequence>
<keyword evidence="3" id="KW-1185">Reference proteome</keyword>
<dbReference type="AlphaFoldDB" id="A0A7J6WDC7"/>
<name>A0A7J6WDC7_THATH</name>
<evidence type="ECO:0000313" key="3">
    <source>
        <dbReference type="Proteomes" id="UP000554482"/>
    </source>
</evidence>
<comment type="caution">
    <text evidence="2">The sequence shown here is derived from an EMBL/GenBank/DDBJ whole genome shotgun (WGS) entry which is preliminary data.</text>
</comment>
<dbReference type="PANTHER" id="PTHR33240:SF15">
    <property type="entry name" value="GAG-PRO-LIKE PROTEIN"/>
    <property type="match status" value="1"/>
</dbReference>
<feature type="region of interest" description="Disordered" evidence="1">
    <location>
        <begin position="1"/>
        <end position="23"/>
    </location>
</feature>
<evidence type="ECO:0000256" key="1">
    <source>
        <dbReference type="SAM" id="MobiDB-lite"/>
    </source>
</evidence>
<proteinExistence type="predicted"/>
<dbReference type="EMBL" id="JABWDY010018498">
    <property type="protein sequence ID" value="KAF5194600.1"/>
    <property type="molecule type" value="Genomic_DNA"/>
</dbReference>